<feature type="compositionally biased region" description="Polar residues" evidence="1">
    <location>
        <begin position="99"/>
        <end position="114"/>
    </location>
</feature>
<dbReference type="AlphaFoldDB" id="A0A226DXN5"/>
<feature type="compositionally biased region" description="Polar residues" evidence="1">
    <location>
        <begin position="121"/>
        <end position="139"/>
    </location>
</feature>
<feature type="region of interest" description="Disordered" evidence="1">
    <location>
        <begin position="265"/>
        <end position="284"/>
    </location>
</feature>
<dbReference type="EMBL" id="LNIX01000009">
    <property type="protein sequence ID" value="OXA50235.1"/>
    <property type="molecule type" value="Genomic_DNA"/>
</dbReference>
<evidence type="ECO:0000313" key="2">
    <source>
        <dbReference type="EMBL" id="OXA50235.1"/>
    </source>
</evidence>
<feature type="region of interest" description="Disordered" evidence="1">
    <location>
        <begin position="36"/>
        <end position="75"/>
    </location>
</feature>
<feature type="region of interest" description="Disordered" evidence="1">
    <location>
        <begin position="172"/>
        <end position="203"/>
    </location>
</feature>
<feature type="region of interest" description="Disordered" evidence="1">
    <location>
        <begin position="447"/>
        <end position="467"/>
    </location>
</feature>
<evidence type="ECO:0000313" key="3">
    <source>
        <dbReference type="Proteomes" id="UP000198287"/>
    </source>
</evidence>
<organism evidence="2 3">
    <name type="scientific">Folsomia candida</name>
    <name type="common">Springtail</name>
    <dbReference type="NCBI Taxonomy" id="158441"/>
    <lineage>
        <taxon>Eukaryota</taxon>
        <taxon>Metazoa</taxon>
        <taxon>Ecdysozoa</taxon>
        <taxon>Arthropoda</taxon>
        <taxon>Hexapoda</taxon>
        <taxon>Collembola</taxon>
        <taxon>Entomobryomorpha</taxon>
        <taxon>Isotomoidea</taxon>
        <taxon>Isotomidae</taxon>
        <taxon>Proisotominae</taxon>
        <taxon>Folsomia</taxon>
    </lineage>
</organism>
<feature type="compositionally biased region" description="Basic and acidic residues" evidence="1">
    <location>
        <begin position="268"/>
        <end position="279"/>
    </location>
</feature>
<proteinExistence type="predicted"/>
<gene>
    <name evidence="2" type="ORF">Fcan01_15238</name>
</gene>
<feature type="region of interest" description="Disordered" evidence="1">
    <location>
        <begin position="90"/>
        <end position="159"/>
    </location>
</feature>
<evidence type="ECO:0000256" key="1">
    <source>
        <dbReference type="SAM" id="MobiDB-lite"/>
    </source>
</evidence>
<accession>A0A226DXN5</accession>
<feature type="compositionally biased region" description="Polar residues" evidence="1">
    <location>
        <begin position="172"/>
        <end position="182"/>
    </location>
</feature>
<comment type="caution">
    <text evidence="2">The sequence shown here is derived from an EMBL/GenBank/DDBJ whole genome shotgun (WGS) entry which is preliminary data.</text>
</comment>
<name>A0A226DXN5_FOLCA</name>
<protein>
    <submittedName>
        <fullName evidence="2">Uncharacterized protein</fullName>
    </submittedName>
</protein>
<keyword evidence="3" id="KW-1185">Reference proteome</keyword>
<dbReference type="Proteomes" id="UP000198287">
    <property type="component" value="Unassembled WGS sequence"/>
</dbReference>
<reference evidence="2 3" key="1">
    <citation type="submission" date="2015-12" db="EMBL/GenBank/DDBJ databases">
        <title>The genome of Folsomia candida.</title>
        <authorList>
            <person name="Faddeeva A."/>
            <person name="Derks M.F."/>
            <person name="Anvar Y."/>
            <person name="Smit S."/>
            <person name="Van Straalen N."/>
            <person name="Roelofs D."/>
        </authorList>
    </citation>
    <scope>NUCLEOTIDE SEQUENCE [LARGE SCALE GENOMIC DNA]</scope>
    <source>
        <strain evidence="2 3">VU population</strain>
        <tissue evidence="2">Whole body</tissue>
    </source>
</reference>
<sequence>MTTSSRTLLPTFVDQPIFPVPPGSVLSQLLESTNISSSRRPGMMTGTENSEKFQKSKSFCASKKSKIPTMKSAQGSDFEKSLRYYSVPGTPVSCMSRDPSPNTRCSSSRGTSPASRWGTREGSSLSSPRSRVDNNQGQGRSRPPPSPKSAPAKPIGPHQRPVRLAYGIHGAQYQQNQQKTPENPSPFYRQKETHSGCGSTFSGERTSRRLFSRMLPNHVVPKIERNLIPPCTPTQTEDGFILCPCQHVEIACQTISSELLSIHKKKKREEEDKDRKSVAEEEQQTDFEEANNECMICADTKKRLSKQDAKCQKLQGTVNELKEIQGARNYATPLYFIRQCKKLCKPARNQTLHKLRDPLIYHFQKALEDMSFRNEMLELQLFENKEKFLEIEIQKREASCSSHHVVTSASVKVGTDIVTTDAGVATDEDVLWKFQLDDFFLSQLNSKSDDKTGAPQQKGDVSGRQSVEVGNDPIREIKKKMRTPLSARNVMFNEIRTKLKSDYPEVDTGQPLSPLAAAKIWLERTPSPLTTMVLNPVSFTNLFDPLPSPYGSKTCQNTNPEGQETLTPIDFAPFSSPVSNTHQDLQNAEIQEACPDFTPITEISSTNLITFPSSKFQFLDENENENLLDSDEAPKFVNLFQAELPFSTCSSSLNNEFANNF</sequence>